<keyword evidence="2" id="KW-0812">Transmembrane</keyword>
<dbReference type="PaxDb" id="121845-A0A1S3DAL8"/>
<feature type="region of interest" description="Disordered" evidence="1">
    <location>
        <begin position="68"/>
        <end position="92"/>
    </location>
</feature>
<protein>
    <submittedName>
        <fullName evidence="4">Uncharacterized protein LOC103514760</fullName>
    </submittedName>
</protein>
<evidence type="ECO:0000256" key="1">
    <source>
        <dbReference type="SAM" id="MobiDB-lite"/>
    </source>
</evidence>
<feature type="transmembrane region" description="Helical" evidence="2">
    <location>
        <begin position="213"/>
        <end position="231"/>
    </location>
</feature>
<proteinExistence type="predicted"/>
<keyword evidence="2" id="KW-1133">Transmembrane helix</keyword>
<feature type="transmembrane region" description="Helical" evidence="2">
    <location>
        <begin position="171"/>
        <end position="193"/>
    </location>
</feature>
<gene>
    <name evidence="4" type="primary">LOC103514760</name>
</gene>
<dbReference type="AlphaFoldDB" id="A0A1S3DAL8"/>
<evidence type="ECO:0000313" key="3">
    <source>
        <dbReference type="Proteomes" id="UP000079169"/>
    </source>
</evidence>
<name>A0A1S3DAL8_DIACI</name>
<dbReference type="GeneID" id="103514760"/>
<accession>A0A1S3DAL8</accession>
<keyword evidence="2" id="KW-0472">Membrane</keyword>
<keyword evidence="3" id="KW-1185">Reference proteome</keyword>
<sequence>MKDDVLCAICDQSSRDVNNQFLMEDQSDSDNDSIESITSKSLSNISKRKFVNFDVGFANFEENATKEGSQNVKFTDPSRPSHKDPSRPLHSSVGEKSLIDREFKQNKDLLFNLSNSAISRNRPGLMYTQMHAIRNTIINYQIKHNIFVKSYDFIMLLSTILLLSGKALHCVIQINIALLPLYEIVIHVIRYIIDQLAMISETTCRQEKVKVSVMFFLQTMTLILVTLFIYGSVLIPLFYIGMTIFWKIGYFLLV</sequence>
<dbReference type="RefSeq" id="XP_008477885.2">
    <property type="nucleotide sequence ID" value="XM_008479663.2"/>
</dbReference>
<dbReference type="KEGG" id="dci:103514760"/>
<dbReference type="Proteomes" id="UP000079169">
    <property type="component" value="Unplaced"/>
</dbReference>
<organism evidence="3 4">
    <name type="scientific">Diaphorina citri</name>
    <name type="common">Asian citrus psyllid</name>
    <dbReference type="NCBI Taxonomy" id="121845"/>
    <lineage>
        <taxon>Eukaryota</taxon>
        <taxon>Metazoa</taxon>
        <taxon>Ecdysozoa</taxon>
        <taxon>Arthropoda</taxon>
        <taxon>Hexapoda</taxon>
        <taxon>Insecta</taxon>
        <taxon>Pterygota</taxon>
        <taxon>Neoptera</taxon>
        <taxon>Paraneoptera</taxon>
        <taxon>Hemiptera</taxon>
        <taxon>Sternorrhyncha</taxon>
        <taxon>Psylloidea</taxon>
        <taxon>Psyllidae</taxon>
        <taxon>Diaphorininae</taxon>
        <taxon>Diaphorina</taxon>
    </lineage>
</organism>
<evidence type="ECO:0000256" key="2">
    <source>
        <dbReference type="SAM" id="Phobius"/>
    </source>
</evidence>
<dbReference type="STRING" id="121845.A0A1S3DAL8"/>
<reference evidence="4" key="1">
    <citation type="submission" date="2025-08" db="UniProtKB">
        <authorList>
            <consortium name="RefSeq"/>
        </authorList>
    </citation>
    <scope>IDENTIFICATION</scope>
</reference>
<evidence type="ECO:0000313" key="4">
    <source>
        <dbReference type="RefSeq" id="XP_008477885.2"/>
    </source>
</evidence>